<evidence type="ECO:0000313" key="2">
    <source>
        <dbReference type="Proteomes" id="UP000772434"/>
    </source>
</evidence>
<dbReference type="AlphaFoldDB" id="A0A9P5PJI2"/>
<proteinExistence type="predicted"/>
<dbReference type="OrthoDB" id="3001637at2759"/>
<gene>
    <name evidence="1" type="ORF">BDP27DRAFT_1425861</name>
</gene>
<comment type="caution">
    <text evidence="1">The sequence shown here is derived from an EMBL/GenBank/DDBJ whole genome shotgun (WGS) entry which is preliminary data.</text>
</comment>
<organism evidence="1 2">
    <name type="scientific">Rhodocollybia butyracea</name>
    <dbReference type="NCBI Taxonomy" id="206335"/>
    <lineage>
        <taxon>Eukaryota</taxon>
        <taxon>Fungi</taxon>
        <taxon>Dikarya</taxon>
        <taxon>Basidiomycota</taxon>
        <taxon>Agaricomycotina</taxon>
        <taxon>Agaricomycetes</taxon>
        <taxon>Agaricomycetidae</taxon>
        <taxon>Agaricales</taxon>
        <taxon>Marasmiineae</taxon>
        <taxon>Omphalotaceae</taxon>
        <taxon>Rhodocollybia</taxon>
    </lineage>
</organism>
<reference evidence="1" key="1">
    <citation type="submission" date="2020-11" db="EMBL/GenBank/DDBJ databases">
        <authorList>
            <consortium name="DOE Joint Genome Institute"/>
            <person name="Ahrendt S."/>
            <person name="Riley R."/>
            <person name="Andreopoulos W."/>
            <person name="Labutti K."/>
            <person name="Pangilinan J."/>
            <person name="Ruiz-Duenas F.J."/>
            <person name="Barrasa J.M."/>
            <person name="Sanchez-Garcia M."/>
            <person name="Camarero S."/>
            <person name="Miyauchi S."/>
            <person name="Serrano A."/>
            <person name="Linde D."/>
            <person name="Babiker R."/>
            <person name="Drula E."/>
            <person name="Ayuso-Fernandez I."/>
            <person name="Pacheco R."/>
            <person name="Padilla G."/>
            <person name="Ferreira P."/>
            <person name="Barriuso J."/>
            <person name="Kellner H."/>
            <person name="Castanera R."/>
            <person name="Alfaro M."/>
            <person name="Ramirez L."/>
            <person name="Pisabarro A.G."/>
            <person name="Kuo A."/>
            <person name="Tritt A."/>
            <person name="Lipzen A."/>
            <person name="He G."/>
            <person name="Yan M."/>
            <person name="Ng V."/>
            <person name="Cullen D."/>
            <person name="Martin F."/>
            <person name="Rosso M.-N."/>
            <person name="Henrissat B."/>
            <person name="Hibbett D."/>
            <person name="Martinez A.T."/>
            <person name="Grigoriev I.V."/>
        </authorList>
    </citation>
    <scope>NUCLEOTIDE SEQUENCE</scope>
    <source>
        <strain evidence="1">AH 40177</strain>
    </source>
</reference>
<dbReference type="Gene3D" id="2.40.128.700">
    <property type="match status" value="1"/>
</dbReference>
<accession>A0A9P5PJI2</accession>
<dbReference type="EMBL" id="JADNRY010000124">
    <property type="protein sequence ID" value="KAF9064389.1"/>
    <property type="molecule type" value="Genomic_DNA"/>
</dbReference>
<keyword evidence="2" id="KW-1185">Reference proteome</keyword>
<name>A0A9P5PJI2_9AGAR</name>
<protein>
    <submittedName>
        <fullName evidence="1">Uncharacterized protein</fullName>
    </submittedName>
</protein>
<dbReference type="Proteomes" id="UP000772434">
    <property type="component" value="Unassembled WGS sequence"/>
</dbReference>
<sequence length="102" mass="11412">MAEEPDYVVTLATNADVGVLQFKEWFDCNDESRALTPGLPLNFPLKSDGTHWAILLGHLVPSASSFQPPKSSRTLWCHCLRLQPWVHPTDFAISAHSAHFIK</sequence>
<dbReference type="Pfam" id="PF22235">
    <property type="entry name" value="FAS1_thioest_ins"/>
    <property type="match status" value="1"/>
</dbReference>
<evidence type="ECO:0000313" key="1">
    <source>
        <dbReference type="EMBL" id="KAF9064389.1"/>
    </source>
</evidence>